<feature type="transmembrane region" description="Helical" evidence="7">
    <location>
        <begin position="85"/>
        <end position="106"/>
    </location>
</feature>
<evidence type="ECO:0000256" key="2">
    <source>
        <dbReference type="ARBA" id="ARBA00022475"/>
    </source>
</evidence>
<accession>A0ABP9HH52</accession>
<protein>
    <recommendedName>
        <fullName evidence="10">Lysylphosphatidylglycerol synthase TM region</fullName>
    </recommendedName>
</protein>
<dbReference type="Pfam" id="PF03706">
    <property type="entry name" value="LPG_synthase_TM"/>
    <property type="match status" value="1"/>
</dbReference>
<feature type="transmembrane region" description="Helical" evidence="7">
    <location>
        <begin position="159"/>
        <end position="186"/>
    </location>
</feature>
<keyword evidence="4 7" id="KW-1133">Transmembrane helix</keyword>
<feature type="compositionally biased region" description="Low complexity" evidence="6">
    <location>
        <begin position="23"/>
        <end position="34"/>
    </location>
</feature>
<feature type="transmembrane region" description="Helical" evidence="7">
    <location>
        <begin position="233"/>
        <end position="256"/>
    </location>
</feature>
<feature type="transmembrane region" description="Helical" evidence="7">
    <location>
        <begin position="192"/>
        <end position="212"/>
    </location>
</feature>
<comment type="caution">
    <text evidence="8">The sequence shown here is derived from an EMBL/GenBank/DDBJ whole genome shotgun (WGS) entry which is preliminary data.</text>
</comment>
<dbReference type="Proteomes" id="UP001500466">
    <property type="component" value="Unassembled WGS sequence"/>
</dbReference>
<feature type="region of interest" description="Disordered" evidence="6">
    <location>
        <begin position="354"/>
        <end position="407"/>
    </location>
</feature>
<keyword evidence="3 7" id="KW-0812">Transmembrane</keyword>
<gene>
    <name evidence="8" type="ORF">GCM10023205_40480</name>
</gene>
<feature type="transmembrane region" description="Helical" evidence="7">
    <location>
        <begin position="322"/>
        <end position="339"/>
    </location>
</feature>
<feature type="compositionally biased region" description="Low complexity" evidence="6">
    <location>
        <begin position="1"/>
        <end position="17"/>
    </location>
</feature>
<evidence type="ECO:0000313" key="8">
    <source>
        <dbReference type="EMBL" id="GAA4970727.1"/>
    </source>
</evidence>
<keyword evidence="2" id="KW-1003">Cell membrane</keyword>
<feature type="transmembrane region" description="Helical" evidence="7">
    <location>
        <begin position="45"/>
        <end position="70"/>
    </location>
</feature>
<proteinExistence type="predicted"/>
<feature type="transmembrane region" description="Helical" evidence="7">
    <location>
        <begin position="268"/>
        <end position="289"/>
    </location>
</feature>
<evidence type="ECO:0000256" key="4">
    <source>
        <dbReference type="ARBA" id="ARBA00022989"/>
    </source>
</evidence>
<evidence type="ECO:0000256" key="3">
    <source>
        <dbReference type="ARBA" id="ARBA00022692"/>
    </source>
</evidence>
<dbReference type="EMBL" id="BAABHS010000013">
    <property type="protein sequence ID" value="GAA4970727.1"/>
    <property type="molecule type" value="Genomic_DNA"/>
</dbReference>
<organism evidence="8 9">
    <name type="scientific">Yinghuangia aomiensis</name>
    <dbReference type="NCBI Taxonomy" id="676205"/>
    <lineage>
        <taxon>Bacteria</taxon>
        <taxon>Bacillati</taxon>
        <taxon>Actinomycetota</taxon>
        <taxon>Actinomycetes</taxon>
        <taxon>Kitasatosporales</taxon>
        <taxon>Streptomycetaceae</taxon>
        <taxon>Yinghuangia</taxon>
    </lineage>
</organism>
<evidence type="ECO:0000313" key="9">
    <source>
        <dbReference type="Proteomes" id="UP001500466"/>
    </source>
</evidence>
<keyword evidence="5 7" id="KW-0472">Membrane</keyword>
<name>A0ABP9HH52_9ACTN</name>
<comment type="subcellular location">
    <subcellularLocation>
        <location evidence="1">Cell membrane</location>
        <topology evidence="1">Multi-pass membrane protein</topology>
    </subcellularLocation>
</comment>
<evidence type="ECO:0000256" key="1">
    <source>
        <dbReference type="ARBA" id="ARBA00004651"/>
    </source>
</evidence>
<evidence type="ECO:0000256" key="6">
    <source>
        <dbReference type="SAM" id="MobiDB-lite"/>
    </source>
</evidence>
<keyword evidence="9" id="KW-1185">Reference proteome</keyword>
<evidence type="ECO:0000256" key="5">
    <source>
        <dbReference type="ARBA" id="ARBA00023136"/>
    </source>
</evidence>
<reference evidence="9" key="1">
    <citation type="journal article" date="2019" name="Int. J. Syst. Evol. Microbiol.">
        <title>The Global Catalogue of Microorganisms (GCM) 10K type strain sequencing project: providing services to taxonomists for standard genome sequencing and annotation.</title>
        <authorList>
            <consortium name="The Broad Institute Genomics Platform"/>
            <consortium name="The Broad Institute Genome Sequencing Center for Infectious Disease"/>
            <person name="Wu L."/>
            <person name="Ma J."/>
        </authorList>
    </citation>
    <scope>NUCLEOTIDE SEQUENCE [LARGE SCALE GENOMIC DNA]</scope>
    <source>
        <strain evidence="9">JCM 17986</strain>
    </source>
</reference>
<evidence type="ECO:0000256" key="7">
    <source>
        <dbReference type="SAM" id="Phobius"/>
    </source>
</evidence>
<sequence>MTGPAADPAATPATGPASEPPARDAAAPDADAAAPRPPRPPWQRVLARLMVVARPVLLVLAVGGIVYIVLGNWDEVAKTLDELPWYSVACSGFVLLVGMFVGTLSWQQLVDGMGKPIGILKGAQIQLVSQLGKYVPGSVWTYVLQLELGRKAQVSRARIFTASLLYVIISVVTALLLGVLALPVVLKDAPGAAWAFLLLPIGFAGLHPKVLARTGEFTLRLLKRPPVKLRLTWGLVGRSAGLASFAYVLFGVHLWILARGVAPADLQQLLLCIGAIAVGLTAGVFAFVLPSGAGVREIVLVAALATTMPRGQAVALALVSRILFTVADLVSAGIAALLARRVLKDPADPAATDRADAIAHKATRVDPEPEPHADPESDSHADLERGPESDPRPDAVPDPAPDERGTR</sequence>
<evidence type="ECO:0008006" key="10">
    <source>
        <dbReference type="Google" id="ProtNLM"/>
    </source>
</evidence>
<dbReference type="InterPro" id="IPR022791">
    <property type="entry name" value="L-PG_synthase/AglD"/>
</dbReference>
<dbReference type="RefSeq" id="WP_345676967.1">
    <property type="nucleotide sequence ID" value="NZ_BAABHS010000013.1"/>
</dbReference>
<feature type="region of interest" description="Disordered" evidence="6">
    <location>
        <begin position="1"/>
        <end position="38"/>
    </location>
</feature>